<proteinExistence type="predicted"/>
<keyword evidence="1" id="KW-0472">Membrane</keyword>
<sequence length="174" mass="19893">MKTLECARAEKFIIEDLDEGLDVDRKNWLEHHIAACESCARIQAETQLLFHTAGLCNPPIPGSEFWDSYESTLEARIREKEFLNRSSYNWKIAGTFLAAAISFFAVFCFIPDRGRYAIDDPQQATILMEELDMAMGPLSQETLPFQAQDLTIEVRGLRQDDIAVSWFEVEEEHG</sequence>
<dbReference type="EMBL" id="CP003360">
    <property type="protein sequence ID" value="AFM24326.1"/>
    <property type="molecule type" value="Genomic_DNA"/>
</dbReference>
<dbReference type="Proteomes" id="UP000006055">
    <property type="component" value="Chromosome"/>
</dbReference>
<organism evidence="2 3">
    <name type="scientific">Desulfomonile tiedjei (strain ATCC 49306 / DSM 6799 / DCB-1)</name>
    <dbReference type="NCBI Taxonomy" id="706587"/>
    <lineage>
        <taxon>Bacteria</taxon>
        <taxon>Pseudomonadati</taxon>
        <taxon>Thermodesulfobacteriota</taxon>
        <taxon>Desulfomonilia</taxon>
        <taxon>Desulfomonilales</taxon>
        <taxon>Desulfomonilaceae</taxon>
        <taxon>Desulfomonile</taxon>
    </lineage>
</organism>
<dbReference type="RefSeq" id="WP_014809474.1">
    <property type="nucleotide sequence ID" value="NC_018025.1"/>
</dbReference>
<dbReference type="KEGG" id="dti:Desti_1615"/>
<feature type="transmembrane region" description="Helical" evidence="1">
    <location>
        <begin position="92"/>
        <end position="110"/>
    </location>
</feature>
<keyword evidence="1" id="KW-1133">Transmembrane helix</keyword>
<reference evidence="3" key="1">
    <citation type="submission" date="2012-06" db="EMBL/GenBank/DDBJ databases">
        <title>Complete sequence of chromosome of Desulfomonile tiedjei DSM 6799.</title>
        <authorList>
            <person name="Lucas S."/>
            <person name="Copeland A."/>
            <person name="Lapidus A."/>
            <person name="Glavina del Rio T."/>
            <person name="Dalin E."/>
            <person name="Tice H."/>
            <person name="Bruce D."/>
            <person name="Goodwin L."/>
            <person name="Pitluck S."/>
            <person name="Peters L."/>
            <person name="Ovchinnikova G."/>
            <person name="Zeytun A."/>
            <person name="Lu M."/>
            <person name="Kyrpides N."/>
            <person name="Mavromatis K."/>
            <person name="Ivanova N."/>
            <person name="Brettin T."/>
            <person name="Detter J.C."/>
            <person name="Han C."/>
            <person name="Larimer F."/>
            <person name="Land M."/>
            <person name="Hauser L."/>
            <person name="Markowitz V."/>
            <person name="Cheng J.-F."/>
            <person name="Hugenholtz P."/>
            <person name="Woyke T."/>
            <person name="Wu D."/>
            <person name="Spring S."/>
            <person name="Schroeder M."/>
            <person name="Brambilla E."/>
            <person name="Klenk H.-P."/>
            <person name="Eisen J.A."/>
        </authorList>
    </citation>
    <scope>NUCLEOTIDE SEQUENCE [LARGE SCALE GENOMIC DNA]</scope>
    <source>
        <strain evidence="3">ATCC 49306 / DSM 6799 / DCB-1</strain>
    </source>
</reference>
<keyword evidence="3" id="KW-1185">Reference proteome</keyword>
<accession>I4C435</accession>
<evidence type="ECO:0000313" key="3">
    <source>
        <dbReference type="Proteomes" id="UP000006055"/>
    </source>
</evidence>
<dbReference type="AlphaFoldDB" id="I4C435"/>
<gene>
    <name evidence="2" type="ordered locus">Desti_1615</name>
</gene>
<evidence type="ECO:0008006" key="4">
    <source>
        <dbReference type="Google" id="ProtNLM"/>
    </source>
</evidence>
<protein>
    <recommendedName>
        <fullName evidence="4">Zinc-finger domain-containing protein</fullName>
    </recommendedName>
</protein>
<keyword evidence="1" id="KW-0812">Transmembrane</keyword>
<dbReference type="STRING" id="706587.Desti_1615"/>
<name>I4C435_DESTA</name>
<evidence type="ECO:0000313" key="2">
    <source>
        <dbReference type="EMBL" id="AFM24326.1"/>
    </source>
</evidence>
<evidence type="ECO:0000256" key="1">
    <source>
        <dbReference type="SAM" id="Phobius"/>
    </source>
</evidence>
<dbReference type="HOGENOM" id="CLU_1537633_0_0_7"/>